<proteinExistence type="inferred from homology"/>
<comment type="caution">
    <text evidence="10">The sequence shown here is derived from an EMBL/GenBank/DDBJ whole genome shotgun (WGS) entry which is preliminary data.</text>
</comment>
<dbReference type="GO" id="GO:0042626">
    <property type="term" value="F:ATPase-coupled transmembrane transporter activity"/>
    <property type="evidence" value="ECO:0007669"/>
    <property type="project" value="TreeGrafter"/>
</dbReference>
<keyword evidence="11" id="KW-1185">Reference proteome</keyword>
<evidence type="ECO:0000256" key="3">
    <source>
        <dbReference type="ARBA" id="ARBA00022448"/>
    </source>
</evidence>
<evidence type="ECO:0000256" key="2">
    <source>
        <dbReference type="ARBA" id="ARBA00005417"/>
    </source>
</evidence>
<dbReference type="FunFam" id="3.40.50.300:FF:000224">
    <property type="entry name" value="Energy-coupling factor transporter ATP-binding protein EcfA"/>
    <property type="match status" value="1"/>
</dbReference>
<comment type="similarity">
    <text evidence="2">Belongs to the ABC transporter superfamily.</text>
</comment>
<evidence type="ECO:0000259" key="9">
    <source>
        <dbReference type="PROSITE" id="PS50893"/>
    </source>
</evidence>
<evidence type="ECO:0000256" key="8">
    <source>
        <dbReference type="ARBA" id="ARBA00023136"/>
    </source>
</evidence>
<dbReference type="InterPro" id="IPR003439">
    <property type="entry name" value="ABC_transporter-like_ATP-bd"/>
</dbReference>
<dbReference type="InterPro" id="IPR050095">
    <property type="entry name" value="ECF_ABC_transporter_ATP-bd"/>
</dbReference>
<evidence type="ECO:0000256" key="7">
    <source>
        <dbReference type="ARBA" id="ARBA00022967"/>
    </source>
</evidence>
<comment type="subcellular location">
    <subcellularLocation>
        <location evidence="1">Cell membrane</location>
        <topology evidence="1">Peripheral membrane protein</topology>
    </subcellularLocation>
</comment>
<dbReference type="Pfam" id="PF00005">
    <property type="entry name" value="ABC_tran"/>
    <property type="match status" value="1"/>
</dbReference>
<dbReference type="CDD" id="cd03225">
    <property type="entry name" value="ABC_cobalt_CbiO_domain1"/>
    <property type="match status" value="1"/>
</dbReference>
<evidence type="ECO:0000256" key="4">
    <source>
        <dbReference type="ARBA" id="ARBA00022475"/>
    </source>
</evidence>
<dbReference type="OrthoDB" id="9784332at2"/>
<dbReference type="InterPro" id="IPR003593">
    <property type="entry name" value="AAA+_ATPase"/>
</dbReference>
<dbReference type="AlphaFoldDB" id="A0A0R1USG3"/>
<feature type="domain" description="ABC transporter" evidence="9">
    <location>
        <begin position="6"/>
        <end position="248"/>
    </location>
</feature>
<gene>
    <name evidence="10" type="ORF">FC21_GL000569</name>
</gene>
<dbReference type="Gene3D" id="3.40.50.300">
    <property type="entry name" value="P-loop containing nucleotide triphosphate hydrolases"/>
    <property type="match status" value="1"/>
</dbReference>
<dbReference type="GO" id="GO:0043190">
    <property type="term" value="C:ATP-binding cassette (ABC) transporter complex"/>
    <property type="evidence" value="ECO:0007669"/>
    <property type="project" value="TreeGrafter"/>
</dbReference>
<keyword evidence="7" id="KW-1278">Translocase</keyword>
<dbReference type="PROSITE" id="PS00211">
    <property type="entry name" value="ABC_TRANSPORTER_1"/>
    <property type="match status" value="1"/>
</dbReference>
<evidence type="ECO:0000256" key="1">
    <source>
        <dbReference type="ARBA" id="ARBA00004202"/>
    </source>
</evidence>
<dbReference type="SMART" id="SM00382">
    <property type="entry name" value="AAA"/>
    <property type="match status" value="1"/>
</dbReference>
<reference evidence="10 11" key="1">
    <citation type="journal article" date="2015" name="Genome Announc.">
        <title>Expanding the biotechnology potential of lactobacilli through comparative genomics of 213 strains and associated genera.</title>
        <authorList>
            <person name="Sun Z."/>
            <person name="Harris H.M."/>
            <person name="McCann A."/>
            <person name="Guo C."/>
            <person name="Argimon S."/>
            <person name="Zhang W."/>
            <person name="Yang X."/>
            <person name="Jeffery I.B."/>
            <person name="Cooney J.C."/>
            <person name="Kagawa T.F."/>
            <person name="Liu W."/>
            <person name="Song Y."/>
            <person name="Salvetti E."/>
            <person name="Wrobel A."/>
            <person name="Rasinkangas P."/>
            <person name="Parkhill J."/>
            <person name="Rea M.C."/>
            <person name="O'Sullivan O."/>
            <person name="Ritari J."/>
            <person name="Douillard F.P."/>
            <person name="Paul Ross R."/>
            <person name="Yang R."/>
            <person name="Briner A.E."/>
            <person name="Felis G.E."/>
            <person name="de Vos W.M."/>
            <person name="Barrangou R."/>
            <person name="Klaenhammer T.R."/>
            <person name="Caufield P.W."/>
            <person name="Cui Y."/>
            <person name="Zhang H."/>
            <person name="O'Toole P.W."/>
        </authorList>
    </citation>
    <scope>NUCLEOTIDE SEQUENCE [LARGE SCALE GENOMIC DNA]</scope>
    <source>
        <strain evidence="10 11">DSM 18793</strain>
    </source>
</reference>
<evidence type="ECO:0000256" key="6">
    <source>
        <dbReference type="ARBA" id="ARBA00022840"/>
    </source>
</evidence>
<evidence type="ECO:0000256" key="5">
    <source>
        <dbReference type="ARBA" id="ARBA00022741"/>
    </source>
</evidence>
<dbReference type="InterPro" id="IPR027417">
    <property type="entry name" value="P-loop_NTPase"/>
</dbReference>
<dbReference type="PANTHER" id="PTHR43553">
    <property type="entry name" value="HEAVY METAL TRANSPORTER"/>
    <property type="match status" value="1"/>
</dbReference>
<dbReference type="RefSeq" id="WP_056995329.1">
    <property type="nucleotide sequence ID" value="NZ_AZGC01000013.1"/>
</dbReference>
<dbReference type="STRING" id="417373.GCA_001570685_00361"/>
<dbReference type="SUPFAM" id="SSF52540">
    <property type="entry name" value="P-loop containing nucleoside triphosphate hydrolases"/>
    <property type="match status" value="1"/>
</dbReference>
<keyword evidence="6 10" id="KW-0067">ATP-binding</keyword>
<protein>
    <submittedName>
        <fullName evidence="10">ABC transporter ATP-binding component</fullName>
    </submittedName>
</protein>
<keyword evidence="5" id="KW-0547">Nucleotide-binding</keyword>
<dbReference type="GO" id="GO:0005524">
    <property type="term" value="F:ATP binding"/>
    <property type="evidence" value="ECO:0007669"/>
    <property type="project" value="UniProtKB-KW"/>
</dbReference>
<dbReference type="Proteomes" id="UP000051084">
    <property type="component" value="Unassembled WGS sequence"/>
</dbReference>
<dbReference type="PROSITE" id="PS50893">
    <property type="entry name" value="ABC_TRANSPORTER_2"/>
    <property type="match status" value="1"/>
</dbReference>
<organism evidence="10 11">
    <name type="scientific">Limosilactobacillus equigenerosi DSM 18793 = JCM 14505</name>
    <dbReference type="NCBI Taxonomy" id="1423742"/>
    <lineage>
        <taxon>Bacteria</taxon>
        <taxon>Bacillati</taxon>
        <taxon>Bacillota</taxon>
        <taxon>Bacilli</taxon>
        <taxon>Lactobacillales</taxon>
        <taxon>Lactobacillaceae</taxon>
        <taxon>Limosilactobacillus</taxon>
    </lineage>
</organism>
<dbReference type="InterPro" id="IPR015856">
    <property type="entry name" value="ABC_transpr_CbiO/EcfA_su"/>
</dbReference>
<keyword evidence="4" id="KW-1003">Cell membrane</keyword>
<sequence length="290" mass="31912">MVKTTVQFQEVGFTYPSLQTNPRPALSGIDLTMESGQVTAIIGQTGSGKTTLMQLLAGLQSPQQGQIKRNEVIIDRQATSKQLDQWRQGIGYVFQFPEKQLFAETVLDDVMFGPLNLGLSKADARQRAIKSLQQVKVNPKLFDQSPFELSGGQQRRVAIAGVLAMQPQVLILDEPSVGLDPKGQHELVELIQTCQQQEMLIVMITHDMELVAQVANQVVVLTEGKVATITTPRELFEQAEQLATWQLSLPTAVQLAYLARQSGAQLQPLPLTMEQLATQLATELEGHDAN</sequence>
<dbReference type="EMBL" id="AZGC01000013">
    <property type="protein sequence ID" value="KRL96128.1"/>
    <property type="molecule type" value="Genomic_DNA"/>
</dbReference>
<accession>A0A0R1USG3</accession>
<dbReference type="GO" id="GO:0016887">
    <property type="term" value="F:ATP hydrolysis activity"/>
    <property type="evidence" value="ECO:0007669"/>
    <property type="project" value="InterPro"/>
</dbReference>
<keyword evidence="8" id="KW-0472">Membrane</keyword>
<dbReference type="PATRIC" id="fig|1423742.4.peg.590"/>
<keyword evidence="3" id="KW-0813">Transport</keyword>
<dbReference type="PANTHER" id="PTHR43553:SF27">
    <property type="entry name" value="ENERGY-COUPLING FACTOR TRANSPORTER ATP-BINDING PROTEIN ECFA2"/>
    <property type="match status" value="1"/>
</dbReference>
<evidence type="ECO:0000313" key="10">
    <source>
        <dbReference type="EMBL" id="KRL96128.1"/>
    </source>
</evidence>
<dbReference type="InterPro" id="IPR017871">
    <property type="entry name" value="ABC_transporter-like_CS"/>
</dbReference>
<evidence type="ECO:0000313" key="11">
    <source>
        <dbReference type="Proteomes" id="UP000051084"/>
    </source>
</evidence>
<name>A0A0R1USG3_9LACO</name>